<dbReference type="RefSeq" id="XP_001830106.2">
    <property type="nucleotide sequence ID" value="XM_001830054.2"/>
</dbReference>
<dbReference type="EMBL" id="AACS02000003">
    <property type="protein sequence ID" value="EAU91771.2"/>
    <property type="molecule type" value="Genomic_DNA"/>
</dbReference>
<dbReference type="HOGENOM" id="CLU_058486_0_0_1"/>
<comment type="function">
    <text evidence="4">Non catalytic subunit of RNase H2, an endonuclease that specifically degrades the RNA of RNA:DNA hybrids. Participates in DNA replication, possibly by mediating the removal of lagging-strand Okazaki fragment RNA primers during DNA replication. Mediates the excision of single ribonucleotides from DNA:RNA duplexes.</text>
</comment>
<evidence type="ECO:0000313" key="9">
    <source>
        <dbReference type="EMBL" id="EAU91771.2"/>
    </source>
</evidence>
<feature type="domain" description="Ribonuclease H2 subunit B wHTH" evidence="7">
    <location>
        <begin position="88"/>
        <end position="233"/>
    </location>
</feature>
<comment type="subcellular location">
    <subcellularLocation>
        <location evidence="1">Nucleus</location>
    </subcellularLocation>
</comment>
<evidence type="ECO:0000256" key="3">
    <source>
        <dbReference type="ARBA" id="ARBA00023242"/>
    </source>
</evidence>
<evidence type="ECO:0000256" key="1">
    <source>
        <dbReference type="ARBA" id="ARBA00004123"/>
    </source>
</evidence>
<evidence type="ECO:0000256" key="4">
    <source>
        <dbReference type="ARBA" id="ARBA00024778"/>
    </source>
</evidence>
<keyword evidence="3" id="KW-0539">Nucleus</keyword>
<proteinExistence type="predicted"/>
<evidence type="ECO:0000259" key="8">
    <source>
        <dbReference type="Pfam" id="PF17745"/>
    </source>
</evidence>
<protein>
    <recommendedName>
        <fullName evidence="2">Ribonuclease H2 subunit B</fullName>
    </recommendedName>
    <alternativeName>
        <fullName evidence="5">Ribonuclease HI subunit B</fullName>
    </alternativeName>
</protein>
<gene>
    <name evidence="9" type="ORF">CC1G_04539</name>
</gene>
<dbReference type="AlphaFoldDB" id="A8N5G1"/>
<dbReference type="GO" id="GO:0032299">
    <property type="term" value="C:ribonuclease H2 complex"/>
    <property type="evidence" value="ECO:0007669"/>
    <property type="project" value="InterPro"/>
</dbReference>
<name>A8N5G1_COPC7</name>
<dbReference type="Gene3D" id="2.20.25.530">
    <property type="match status" value="1"/>
</dbReference>
<dbReference type="Pfam" id="PF09468">
    <property type="entry name" value="RNase_H2-Ydr279"/>
    <property type="match status" value="1"/>
</dbReference>
<sequence length="312" mass="34486">MTMTARFAILPEDIIQTLSVQLEQPNEVVQFLSLPHPRTGLLSLFLPTPDAILEVQAVSPPEGRSWFLGEHVYEDGRLVMMTPIDPAFLLLPLLKAGQSDVFRTGEDLFEEITRKIVEESEGNNKTLLERSIATLAGLPCAQKALRLICDVKEFGPGTVVYRHSPEKAEQYLRSKIGRLENSKTLEVSRTIVRHLAKEGLMEDGREKLLAVGRTKAAFDLVAQYLSPEMKQTLLATYDFAELEAHLRQNMADEVPLKSATNTKKGAAGKAEGDGKKRKAAKGSHGVEQLKKVNTTGMAKLSSFFNKAEKAKS</sequence>
<dbReference type="Gene3D" id="1.10.20.120">
    <property type="match status" value="1"/>
</dbReference>
<dbReference type="Proteomes" id="UP000001861">
    <property type="component" value="Unassembled WGS sequence"/>
</dbReference>
<feature type="region of interest" description="Disordered" evidence="6">
    <location>
        <begin position="253"/>
        <end position="293"/>
    </location>
</feature>
<dbReference type="GO" id="GO:0005654">
    <property type="term" value="C:nucleoplasm"/>
    <property type="evidence" value="ECO:0007669"/>
    <property type="project" value="TreeGrafter"/>
</dbReference>
<dbReference type="InterPro" id="IPR041195">
    <property type="entry name" value="Rnh202_N"/>
</dbReference>
<dbReference type="FunCoup" id="A8N5G1">
    <property type="interactions" value="46"/>
</dbReference>
<accession>A8N5G1</accession>
<dbReference type="InParanoid" id="A8N5G1"/>
<dbReference type="InterPro" id="IPR040456">
    <property type="entry name" value="RNase_H2_suB"/>
</dbReference>
<dbReference type="VEuPathDB" id="FungiDB:CC1G_04539"/>
<evidence type="ECO:0000256" key="5">
    <source>
        <dbReference type="ARBA" id="ARBA00033464"/>
    </source>
</evidence>
<dbReference type="GO" id="GO:0006401">
    <property type="term" value="P:RNA catabolic process"/>
    <property type="evidence" value="ECO:0007669"/>
    <property type="project" value="TreeGrafter"/>
</dbReference>
<dbReference type="eggNOG" id="KOG4705">
    <property type="taxonomic scope" value="Eukaryota"/>
</dbReference>
<dbReference type="OrthoDB" id="29098at2759"/>
<dbReference type="Pfam" id="PF17745">
    <property type="entry name" value="Ydr279_N"/>
    <property type="match status" value="1"/>
</dbReference>
<keyword evidence="10" id="KW-1185">Reference proteome</keyword>
<dbReference type="GeneID" id="6006544"/>
<dbReference type="CDD" id="cd09270">
    <property type="entry name" value="RNase_H2-B"/>
    <property type="match status" value="1"/>
</dbReference>
<dbReference type="PANTHER" id="PTHR13383:SF11">
    <property type="entry name" value="RIBONUCLEASE H2 SUBUNIT B"/>
    <property type="match status" value="1"/>
</dbReference>
<evidence type="ECO:0000256" key="6">
    <source>
        <dbReference type="SAM" id="MobiDB-lite"/>
    </source>
</evidence>
<dbReference type="STRING" id="240176.A8N5G1"/>
<dbReference type="OMA" id="AQWVLIA"/>
<evidence type="ECO:0000256" key="2">
    <source>
        <dbReference type="ARBA" id="ARBA00019062"/>
    </source>
</evidence>
<evidence type="ECO:0000313" key="10">
    <source>
        <dbReference type="Proteomes" id="UP000001861"/>
    </source>
</evidence>
<comment type="caution">
    <text evidence="9">The sequence shown here is derived from an EMBL/GenBank/DDBJ whole genome shotgun (WGS) entry which is preliminary data.</text>
</comment>
<evidence type="ECO:0000259" key="7">
    <source>
        <dbReference type="Pfam" id="PF09468"/>
    </source>
</evidence>
<dbReference type="InterPro" id="IPR019024">
    <property type="entry name" value="RNase_H2_suB_wHTH"/>
</dbReference>
<reference evidence="9 10" key="1">
    <citation type="journal article" date="2010" name="Proc. Natl. Acad. Sci. U.S.A.">
        <title>Insights into evolution of multicellular fungi from the assembled chromosomes of the mushroom Coprinopsis cinerea (Coprinus cinereus).</title>
        <authorList>
            <person name="Stajich J.E."/>
            <person name="Wilke S.K."/>
            <person name="Ahren D."/>
            <person name="Au C.H."/>
            <person name="Birren B.W."/>
            <person name="Borodovsky M."/>
            <person name="Burns C."/>
            <person name="Canback B."/>
            <person name="Casselton L.A."/>
            <person name="Cheng C.K."/>
            <person name="Deng J."/>
            <person name="Dietrich F.S."/>
            <person name="Fargo D.C."/>
            <person name="Farman M.L."/>
            <person name="Gathman A.C."/>
            <person name="Goldberg J."/>
            <person name="Guigo R."/>
            <person name="Hoegger P.J."/>
            <person name="Hooker J.B."/>
            <person name="Huggins A."/>
            <person name="James T.Y."/>
            <person name="Kamada T."/>
            <person name="Kilaru S."/>
            <person name="Kodira C."/>
            <person name="Kues U."/>
            <person name="Kupfer D."/>
            <person name="Kwan H.S."/>
            <person name="Lomsadze A."/>
            <person name="Li W."/>
            <person name="Lilly W.W."/>
            <person name="Ma L.J."/>
            <person name="Mackey A.J."/>
            <person name="Manning G."/>
            <person name="Martin F."/>
            <person name="Muraguchi H."/>
            <person name="Natvig D.O."/>
            <person name="Palmerini H."/>
            <person name="Ramesh M.A."/>
            <person name="Rehmeyer C.J."/>
            <person name="Roe B.A."/>
            <person name="Shenoy N."/>
            <person name="Stanke M."/>
            <person name="Ter-Hovhannisyan V."/>
            <person name="Tunlid A."/>
            <person name="Velagapudi R."/>
            <person name="Vision T.J."/>
            <person name="Zeng Q."/>
            <person name="Zolan M.E."/>
            <person name="Pukkila P.J."/>
        </authorList>
    </citation>
    <scope>NUCLEOTIDE SEQUENCE [LARGE SCALE GENOMIC DNA]</scope>
    <source>
        <strain evidence="10">Okayama-7 / 130 / ATCC MYA-4618 / FGSC 9003</strain>
    </source>
</reference>
<dbReference type="KEGG" id="cci:CC1G_04539"/>
<feature type="domain" description="Rnh202 triple barrel" evidence="8">
    <location>
        <begin position="28"/>
        <end position="85"/>
    </location>
</feature>
<organism evidence="9 10">
    <name type="scientific">Coprinopsis cinerea (strain Okayama-7 / 130 / ATCC MYA-4618 / FGSC 9003)</name>
    <name type="common">Inky cap fungus</name>
    <name type="synonym">Hormographiella aspergillata</name>
    <dbReference type="NCBI Taxonomy" id="240176"/>
    <lineage>
        <taxon>Eukaryota</taxon>
        <taxon>Fungi</taxon>
        <taxon>Dikarya</taxon>
        <taxon>Basidiomycota</taxon>
        <taxon>Agaricomycotina</taxon>
        <taxon>Agaricomycetes</taxon>
        <taxon>Agaricomycetidae</taxon>
        <taxon>Agaricales</taxon>
        <taxon>Agaricineae</taxon>
        <taxon>Psathyrellaceae</taxon>
        <taxon>Coprinopsis</taxon>
    </lineage>
</organism>
<dbReference type="PANTHER" id="PTHR13383">
    <property type="entry name" value="RIBONUCLEASE H2 SUBUNIT B"/>
    <property type="match status" value="1"/>
</dbReference>